<dbReference type="Gene3D" id="3.40.570.10">
    <property type="entry name" value="Extracellular Endonuclease, subunit A"/>
    <property type="match status" value="1"/>
</dbReference>
<dbReference type="InterPro" id="IPR044929">
    <property type="entry name" value="DNA/RNA_non-sp_Endonuclease_sf"/>
</dbReference>
<dbReference type="GO" id="GO:0016787">
    <property type="term" value="F:hydrolase activity"/>
    <property type="evidence" value="ECO:0007669"/>
    <property type="project" value="InterPro"/>
</dbReference>
<dbReference type="Pfam" id="PF01223">
    <property type="entry name" value="Endonuclease_NS"/>
    <property type="match status" value="1"/>
</dbReference>
<accession>A0A7Y5ZWZ5</accession>
<sequence length="266" mass="28847">MSTVEAGYDPTFLGPPVPLPVPAQAVRTLPSTHFTVLLDPERGLAAATAVNIDGAQLVNLERSDDWHLDPRVPADEQVGPELYVRNDLDRGHLVRRRDPVWGDLVTARRANLDTFAYPNAAPQASAFNQGELLWVGLEDHVLEYARAQGSRVSVFTGPVLADDDPIYRGVGIPRLFWKVAAWASAGELRAAAFVLDQTPFVTRLQAAGEVPPLGPFRTFQVPVADVEELTGLDLGPLTGADVLAPVGALGDRQRWLPLTALDEVRL</sequence>
<protein>
    <submittedName>
        <fullName evidence="5">DNA/RNA non-specific endonuclease</fullName>
    </submittedName>
</protein>
<proteinExistence type="predicted"/>
<organism evidence="5 6">
    <name type="scientific">Cellulomonas humilata</name>
    <dbReference type="NCBI Taxonomy" id="144055"/>
    <lineage>
        <taxon>Bacteria</taxon>
        <taxon>Bacillati</taxon>
        <taxon>Actinomycetota</taxon>
        <taxon>Actinomycetes</taxon>
        <taxon>Micrococcales</taxon>
        <taxon>Cellulomonadaceae</taxon>
        <taxon>Cellulomonas</taxon>
    </lineage>
</organism>
<evidence type="ECO:0000259" key="4">
    <source>
        <dbReference type="SMART" id="SM00892"/>
    </source>
</evidence>
<evidence type="ECO:0000256" key="1">
    <source>
        <dbReference type="PIRSR" id="PIRSR640255-1"/>
    </source>
</evidence>
<evidence type="ECO:0000313" key="6">
    <source>
        <dbReference type="Proteomes" id="UP000565724"/>
    </source>
</evidence>
<gene>
    <name evidence="5" type="ORF">HP550_00285</name>
</gene>
<dbReference type="EMBL" id="JABMCI010000031">
    <property type="protein sequence ID" value="NUU15686.1"/>
    <property type="molecule type" value="Genomic_DNA"/>
</dbReference>
<evidence type="ECO:0000256" key="2">
    <source>
        <dbReference type="PIRSR" id="PIRSR640255-2"/>
    </source>
</evidence>
<dbReference type="SMART" id="SM00477">
    <property type="entry name" value="NUC"/>
    <property type="match status" value="1"/>
</dbReference>
<name>A0A7Y5ZWZ5_9CELL</name>
<dbReference type="SUPFAM" id="SSF54060">
    <property type="entry name" value="His-Me finger endonucleases"/>
    <property type="match status" value="1"/>
</dbReference>
<dbReference type="GO" id="GO:0004519">
    <property type="term" value="F:endonuclease activity"/>
    <property type="evidence" value="ECO:0007669"/>
    <property type="project" value="UniProtKB-KW"/>
</dbReference>
<dbReference type="PANTHER" id="PTHR13966">
    <property type="entry name" value="ENDONUCLEASE RELATED"/>
    <property type="match status" value="1"/>
</dbReference>
<comment type="caution">
    <text evidence="5">The sequence shown here is derived from an EMBL/GenBank/DDBJ whole genome shotgun (WGS) entry which is preliminary data.</text>
</comment>
<dbReference type="InterPro" id="IPR020821">
    <property type="entry name" value="ENPP1-3/EXOG-like_nuc-like"/>
</dbReference>
<evidence type="ECO:0000259" key="3">
    <source>
        <dbReference type="SMART" id="SM00477"/>
    </source>
</evidence>
<keyword evidence="5" id="KW-0255">Endonuclease</keyword>
<dbReference type="GO" id="GO:0003676">
    <property type="term" value="F:nucleic acid binding"/>
    <property type="evidence" value="ECO:0007669"/>
    <property type="project" value="InterPro"/>
</dbReference>
<dbReference type="InterPro" id="IPR001604">
    <property type="entry name" value="Endo_G_ENPP1-like_dom"/>
</dbReference>
<keyword evidence="2" id="KW-0479">Metal-binding</keyword>
<dbReference type="Proteomes" id="UP000565724">
    <property type="component" value="Unassembled WGS sequence"/>
</dbReference>
<evidence type="ECO:0000313" key="5">
    <source>
        <dbReference type="EMBL" id="NUU15686.1"/>
    </source>
</evidence>
<dbReference type="AlphaFoldDB" id="A0A7Y5ZWZ5"/>
<dbReference type="RefSeq" id="WP_175345601.1">
    <property type="nucleotide sequence ID" value="NZ_JABMCI010000031.1"/>
</dbReference>
<dbReference type="CDD" id="cd00091">
    <property type="entry name" value="NUC"/>
    <property type="match status" value="1"/>
</dbReference>
<dbReference type="SMART" id="SM00892">
    <property type="entry name" value="Endonuclease_NS"/>
    <property type="match status" value="1"/>
</dbReference>
<dbReference type="InterPro" id="IPR044925">
    <property type="entry name" value="His-Me_finger_sf"/>
</dbReference>
<feature type="domain" description="DNA/RNA non-specific endonuclease/pyrophosphatase/phosphodiesterase" evidence="4">
    <location>
        <begin position="30"/>
        <end position="241"/>
    </location>
</feature>
<dbReference type="PANTHER" id="PTHR13966:SF5">
    <property type="entry name" value="ENDONUCLEASE G, MITOCHONDRIAL"/>
    <property type="match status" value="1"/>
</dbReference>
<dbReference type="InterPro" id="IPR040255">
    <property type="entry name" value="Non-specific_endonuclease"/>
</dbReference>
<dbReference type="GO" id="GO:0046872">
    <property type="term" value="F:metal ion binding"/>
    <property type="evidence" value="ECO:0007669"/>
    <property type="project" value="UniProtKB-KW"/>
</dbReference>
<feature type="active site" description="Proton acceptor" evidence="1">
    <location>
        <position position="92"/>
    </location>
</feature>
<keyword evidence="5" id="KW-0378">Hydrolase</keyword>
<reference evidence="5 6" key="1">
    <citation type="submission" date="2020-05" db="EMBL/GenBank/DDBJ databases">
        <title>Genome Sequencing of Type Strains.</title>
        <authorList>
            <person name="Lemaire J.F."/>
            <person name="Inderbitzin P."/>
            <person name="Gregorio O.A."/>
            <person name="Collins S.B."/>
            <person name="Wespe N."/>
            <person name="Knight-Connoni V."/>
        </authorList>
    </citation>
    <scope>NUCLEOTIDE SEQUENCE [LARGE SCALE GENOMIC DNA]</scope>
    <source>
        <strain evidence="5 6">ATCC 25174</strain>
    </source>
</reference>
<keyword evidence="6" id="KW-1185">Reference proteome</keyword>
<feature type="domain" description="ENPP1-3/EXOG-like endonuclease/phosphodiesterase" evidence="3">
    <location>
        <begin position="31"/>
        <end position="241"/>
    </location>
</feature>
<feature type="binding site" evidence="2">
    <location>
        <position position="128"/>
    </location>
    <ligand>
        <name>Mg(2+)</name>
        <dbReference type="ChEBI" id="CHEBI:18420"/>
        <note>catalytic</note>
    </ligand>
</feature>
<keyword evidence="5" id="KW-0540">Nuclease</keyword>